<evidence type="ECO:0000256" key="1">
    <source>
        <dbReference type="SAM" id="MobiDB-lite"/>
    </source>
</evidence>
<keyword evidence="4" id="KW-1185">Reference proteome</keyword>
<feature type="signal peptide" evidence="2">
    <location>
        <begin position="1"/>
        <end position="24"/>
    </location>
</feature>
<gene>
    <name evidence="3" type="ORF">AWC38_SpisGene6126</name>
</gene>
<dbReference type="OrthoDB" id="5964742at2759"/>
<evidence type="ECO:0000313" key="4">
    <source>
        <dbReference type="Proteomes" id="UP000225706"/>
    </source>
</evidence>
<accession>A0A2B4SH15</accession>
<feature type="chain" id="PRO_5012089418" evidence="2">
    <location>
        <begin position="25"/>
        <end position="293"/>
    </location>
</feature>
<name>A0A2B4SH15_STYPI</name>
<evidence type="ECO:0000256" key="2">
    <source>
        <dbReference type="SAM" id="SignalP"/>
    </source>
</evidence>
<evidence type="ECO:0000313" key="3">
    <source>
        <dbReference type="EMBL" id="PFX29181.1"/>
    </source>
</evidence>
<feature type="region of interest" description="Disordered" evidence="1">
    <location>
        <begin position="151"/>
        <end position="182"/>
    </location>
</feature>
<dbReference type="AlphaFoldDB" id="A0A2B4SH15"/>
<proteinExistence type="predicted"/>
<reference evidence="4" key="1">
    <citation type="journal article" date="2017" name="bioRxiv">
        <title>Comparative analysis of the genomes of Stylophora pistillata and Acropora digitifera provides evidence for extensive differences between species of corals.</title>
        <authorList>
            <person name="Voolstra C.R."/>
            <person name="Li Y."/>
            <person name="Liew Y.J."/>
            <person name="Baumgarten S."/>
            <person name="Zoccola D."/>
            <person name="Flot J.-F."/>
            <person name="Tambutte S."/>
            <person name="Allemand D."/>
            <person name="Aranda M."/>
        </authorList>
    </citation>
    <scope>NUCLEOTIDE SEQUENCE [LARGE SCALE GENOMIC DNA]</scope>
</reference>
<dbReference type="EMBL" id="LSMT01000070">
    <property type="protein sequence ID" value="PFX29181.1"/>
    <property type="molecule type" value="Genomic_DNA"/>
</dbReference>
<keyword evidence="2" id="KW-0732">Signal</keyword>
<sequence>MTFSKAKSLFEIFLCLSFTILVSASMEATALSADNTMASAKGNLKVSIKIFSGLPDPEWQVIPSDPNYNKINELLNTARTGGFVLNPFKDMPARLGFKGFTIQDTTKGIKDLEYIYGPHTVKLQQLLLQSMPSEVLSGKLREDLSKEIGKEALGATSSEATSSESTSSDSTNSPTVPHSESGNLKVTMLVFSGRPDPQWEILPTDPNHDKIKQSLDTARDQGFIRSIREMQSRLGYKGFLIQDTAKNNEEPEFIAGRNTVQLQQLLLQTLPDGSISADYRRKILEEIKLTPSP</sequence>
<feature type="compositionally biased region" description="Low complexity" evidence="1">
    <location>
        <begin position="156"/>
        <end position="175"/>
    </location>
</feature>
<protein>
    <submittedName>
        <fullName evidence="3">Uncharacterized protein</fullName>
    </submittedName>
</protein>
<dbReference type="Proteomes" id="UP000225706">
    <property type="component" value="Unassembled WGS sequence"/>
</dbReference>
<comment type="caution">
    <text evidence="3">The sequence shown here is derived from an EMBL/GenBank/DDBJ whole genome shotgun (WGS) entry which is preliminary data.</text>
</comment>
<organism evidence="3 4">
    <name type="scientific">Stylophora pistillata</name>
    <name type="common">Smooth cauliflower coral</name>
    <dbReference type="NCBI Taxonomy" id="50429"/>
    <lineage>
        <taxon>Eukaryota</taxon>
        <taxon>Metazoa</taxon>
        <taxon>Cnidaria</taxon>
        <taxon>Anthozoa</taxon>
        <taxon>Hexacorallia</taxon>
        <taxon>Scleractinia</taxon>
        <taxon>Astrocoeniina</taxon>
        <taxon>Pocilloporidae</taxon>
        <taxon>Stylophora</taxon>
    </lineage>
</organism>